<evidence type="ECO:0000256" key="7">
    <source>
        <dbReference type="SAM" id="MobiDB-lite"/>
    </source>
</evidence>
<dbReference type="Proteomes" id="UP000694620">
    <property type="component" value="Chromosome 9"/>
</dbReference>
<accession>A0A8C4S5E1</accession>
<reference evidence="9" key="1">
    <citation type="submission" date="2021-06" db="EMBL/GenBank/DDBJ databases">
        <authorList>
            <consortium name="Wellcome Sanger Institute Data Sharing"/>
        </authorList>
    </citation>
    <scope>NUCLEOTIDE SEQUENCE [LARGE SCALE GENOMIC DNA]</scope>
</reference>
<feature type="region of interest" description="Disordered" evidence="7">
    <location>
        <begin position="757"/>
        <end position="782"/>
    </location>
</feature>
<evidence type="ECO:0000313" key="9">
    <source>
        <dbReference type="Ensembl" id="ENSECRP00000011827.1"/>
    </source>
</evidence>
<evidence type="ECO:0000256" key="5">
    <source>
        <dbReference type="ARBA" id="ARBA00023242"/>
    </source>
</evidence>
<reference evidence="9" key="2">
    <citation type="submission" date="2025-08" db="UniProtKB">
        <authorList>
            <consortium name="Ensembl"/>
        </authorList>
    </citation>
    <scope>IDENTIFICATION</scope>
</reference>
<feature type="compositionally biased region" description="Polar residues" evidence="7">
    <location>
        <begin position="672"/>
        <end position="681"/>
    </location>
</feature>
<dbReference type="Ensembl" id="ENSECRT00000012019.1">
    <property type="protein sequence ID" value="ENSECRP00000011827.1"/>
    <property type="gene ID" value="ENSECRG00000007888.1"/>
</dbReference>
<evidence type="ECO:0000256" key="6">
    <source>
        <dbReference type="SAM" id="Coils"/>
    </source>
</evidence>
<dbReference type="GO" id="GO:0005634">
    <property type="term" value="C:nucleus"/>
    <property type="evidence" value="ECO:0007669"/>
    <property type="project" value="UniProtKB-SubCell"/>
</dbReference>
<evidence type="ECO:0000256" key="2">
    <source>
        <dbReference type="ARBA" id="ARBA00004286"/>
    </source>
</evidence>
<feature type="compositionally biased region" description="Pro residues" evidence="7">
    <location>
        <begin position="130"/>
        <end position="141"/>
    </location>
</feature>
<dbReference type="GO" id="GO:0051382">
    <property type="term" value="P:kinetochore assembly"/>
    <property type="evidence" value="ECO:0007669"/>
    <property type="project" value="InterPro"/>
</dbReference>
<comment type="similarity">
    <text evidence="3">Belongs to the CENP-T/CNN1 family.</text>
</comment>
<feature type="region of interest" description="Disordered" evidence="7">
    <location>
        <begin position="664"/>
        <end position="720"/>
    </location>
</feature>
<feature type="region of interest" description="Disordered" evidence="7">
    <location>
        <begin position="870"/>
        <end position="911"/>
    </location>
</feature>
<dbReference type="CDD" id="cd22920">
    <property type="entry name" value="HFD_CENP-T"/>
    <property type="match status" value="1"/>
</dbReference>
<feature type="compositionally biased region" description="Polar residues" evidence="7">
    <location>
        <begin position="870"/>
        <end position="882"/>
    </location>
</feature>
<comment type="subcellular location">
    <subcellularLocation>
        <location evidence="2">Chromosome</location>
    </subcellularLocation>
    <subcellularLocation>
        <location evidence="1">Nucleus</location>
    </subcellularLocation>
</comment>
<name>A0A8C4S5E1_ERPCA</name>
<sequence>MNYTREEQTMRVLLGEIINNEMPCSPVKRWSKATFKSPNIENTGLKKFRKSDVNIQSPSLALKNKMKEHVEKSAVKLPFTAARRRSPRLKNEESSLSDATENLSSRYILKQIIRTEPVSEPLVINQPRMSKPPPLADPPPYVEKSGLSESELSSLAYPDLSTVDVTAVVRRMKPKRPLKRKSASQFEIKMKDALQQRADLETKGQIPGRSVMDQTEESMSLDLLDLTSENILAATRSNFRRKVKKQLPRIQLEENESVLNAENPKLHDESSALTSHLSMSLKTPNVEEPIQKRGMRHKVGGRKTIDMKAFEEGVFINLRQSKNPDIDKHDINKIKPNDTSALEKFTLGISAVMPPDLTQDILKTTQLFEVPSFISAVKPNPQKSPVRKSVQVASLPTLEMNNPVPEREEVIEMEIRRPEKLDSQEEKCIKYASENRLLTLGKGGNDVLMEQIDGGVEEEDGEMDQELQEDEELIEKESKVVSSVTLEEHSEGFSDVLNSVKVVEEINAENEVILKNKNKLNDQIVVQDIGKVTGEVEIRVQENELVSAKEINEKILSLEREKDKLQEEVEPVMENVNEIQPQSREDDLYEIQENAECDHINKEATHLQPRGVQQAIQYETEFKDSRQKGSESCTNRMSCSTSERFSATVFHGSSISSRLAEAMSPDVHNKSRGSTMHSKVSSPDLKDNSAASSMLNHPTLSSFQKRTRTSMRKSGALSEIMKDKAKSSSLLLESPLAPVQTRLSTSSVLYKHVSPSVLSNSTTSNRRSKAVSPSSHGHSRTSDILNTGIQLLSQNQKLNASKKAQSLKPNGTPGGSLAPTFAMSYKENNEFVPEGSQTKNVPASYSEDEFSAEDSAMSLVDDGIKTKDITVSPTQGCGQNGKSPEIPVAAAEATDSRSKSEISDEDETESEELCLKTPAFIRAKKRRSSPSFRVPPLFLNKNIKSISKPFMTKSAQFSNKRKKTTNVEKQYEMPKNIVMSTFTHFARMKVSKDVYPTLQTCLGKYFDRLADDLGAYVHHAKRKTLEMADIELLMKRQGFVTRKTPLNVLIEQHLPLEYRKLLIPVASSGNKVTPNI</sequence>
<dbReference type="AlphaFoldDB" id="A0A8C4S5E1"/>
<reference evidence="9" key="3">
    <citation type="submission" date="2025-09" db="UniProtKB">
        <authorList>
            <consortium name="Ensembl"/>
        </authorList>
    </citation>
    <scope>IDENTIFICATION</scope>
</reference>
<dbReference type="GO" id="GO:0046982">
    <property type="term" value="F:protein heterodimerization activity"/>
    <property type="evidence" value="ECO:0007669"/>
    <property type="project" value="InterPro"/>
</dbReference>
<dbReference type="Gene3D" id="1.10.20.10">
    <property type="entry name" value="Histone, subunit A"/>
    <property type="match status" value="1"/>
</dbReference>
<keyword evidence="10" id="KW-1185">Reference proteome</keyword>
<feature type="region of interest" description="Disordered" evidence="7">
    <location>
        <begin position="124"/>
        <end position="147"/>
    </location>
</feature>
<feature type="domain" description="CENP-T/Histone H4 histone fold" evidence="8">
    <location>
        <begin position="974"/>
        <end position="1065"/>
    </location>
</feature>
<organism evidence="9 10">
    <name type="scientific">Erpetoichthys calabaricus</name>
    <name type="common">Rope fish</name>
    <name type="synonym">Calamoichthys calabaricus</name>
    <dbReference type="NCBI Taxonomy" id="27687"/>
    <lineage>
        <taxon>Eukaryota</taxon>
        <taxon>Metazoa</taxon>
        <taxon>Chordata</taxon>
        <taxon>Craniata</taxon>
        <taxon>Vertebrata</taxon>
        <taxon>Euteleostomi</taxon>
        <taxon>Actinopterygii</taxon>
        <taxon>Polypteriformes</taxon>
        <taxon>Polypteridae</taxon>
        <taxon>Erpetoichthys</taxon>
    </lineage>
</organism>
<evidence type="ECO:0000259" key="8">
    <source>
        <dbReference type="Pfam" id="PF15511"/>
    </source>
</evidence>
<gene>
    <name evidence="9" type="primary">LOC114657739</name>
</gene>
<evidence type="ECO:0000256" key="4">
    <source>
        <dbReference type="ARBA" id="ARBA00022454"/>
    </source>
</evidence>
<dbReference type="GeneTree" id="ENSGT00390000003044"/>
<evidence type="ECO:0000256" key="3">
    <source>
        <dbReference type="ARBA" id="ARBA00010137"/>
    </source>
</evidence>
<feature type="coiled-coil region" evidence="6">
    <location>
        <begin position="548"/>
        <end position="575"/>
    </location>
</feature>
<dbReference type="Pfam" id="PF15511">
    <property type="entry name" value="CENP-T_C"/>
    <property type="match status" value="1"/>
</dbReference>
<dbReference type="InterPro" id="IPR028255">
    <property type="entry name" value="CENP-T"/>
</dbReference>
<keyword evidence="5" id="KW-0539">Nucleus</keyword>
<proteinExistence type="inferred from homology"/>
<dbReference type="InterPro" id="IPR009072">
    <property type="entry name" value="Histone-fold"/>
</dbReference>
<dbReference type="GO" id="GO:0000278">
    <property type="term" value="P:mitotic cell cycle"/>
    <property type="evidence" value="ECO:0007669"/>
    <property type="project" value="TreeGrafter"/>
</dbReference>
<protein>
    <recommendedName>
        <fullName evidence="8">CENP-T/Histone H4 histone fold domain-containing protein</fullName>
    </recommendedName>
</protein>
<dbReference type="GO" id="GO:0000776">
    <property type="term" value="C:kinetochore"/>
    <property type="evidence" value="ECO:0007669"/>
    <property type="project" value="InterPro"/>
</dbReference>
<keyword evidence="6" id="KW-0175">Coiled coil</keyword>
<dbReference type="PANTHER" id="PTHR46904">
    <property type="entry name" value="CENTROMERE PROTEIN T"/>
    <property type="match status" value="1"/>
</dbReference>
<dbReference type="GO" id="GO:0003677">
    <property type="term" value="F:DNA binding"/>
    <property type="evidence" value="ECO:0007669"/>
    <property type="project" value="InterPro"/>
</dbReference>
<dbReference type="GO" id="GO:0007059">
    <property type="term" value="P:chromosome segregation"/>
    <property type="evidence" value="ECO:0007669"/>
    <property type="project" value="TreeGrafter"/>
</dbReference>
<dbReference type="SUPFAM" id="SSF47113">
    <property type="entry name" value="Histone-fold"/>
    <property type="match status" value="1"/>
</dbReference>
<evidence type="ECO:0000313" key="10">
    <source>
        <dbReference type="Proteomes" id="UP000694620"/>
    </source>
</evidence>
<feature type="compositionally biased region" description="Polar residues" evidence="7">
    <location>
        <begin position="689"/>
        <end position="704"/>
    </location>
</feature>
<dbReference type="InterPro" id="IPR035425">
    <property type="entry name" value="CENP-T/H4_C"/>
</dbReference>
<feature type="compositionally biased region" description="Polar residues" evidence="7">
    <location>
        <begin position="799"/>
        <end position="809"/>
    </location>
</feature>
<feature type="region of interest" description="Disordered" evidence="7">
    <location>
        <begin position="799"/>
        <end position="820"/>
    </location>
</feature>
<evidence type="ECO:0000256" key="1">
    <source>
        <dbReference type="ARBA" id="ARBA00004123"/>
    </source>
</evidence>
<keyword evidence="4" id="KW-0158">Chromosome</keyword>
<dbReference type="PANTHER" id="PTHR46904:SF1">
    <property type="entry name" value="CENTROMERE PROTEIN T"/>
    <property type="match status" value="1"/>
</dbReference>